<organism evidence="2 3">
    <name type="scientific">Paenibacillus bovis</name>
    <dbReference type="NCBI Taxonomy" id="1616788"/>
    <lineage>
        <taxon>Bacteria</taxon>
        <taxon>Bacillati</taxon>
        <taxon>Bacillota</taxon>
        <taxon>Bacilli</taxon>
        <taxon>Bacillales</taxon>
        <taxon>Paenibacillaceae</taxon>
        <taxon>Paenibacillus</taxon>
    </lineage>
</organism>
<evidence type="ECO:0000313" key="2">
    <source>
        <dbReference type="EMBL" id="ANF94802.1"/>
    </source>
</evidence>
<feature type="chain" id="PRO_5008005709" evidence="1">
    <location>
        <begin position="32"/>
        <end position="123"/>
    </location>
</feature>
<name>A0A172ZBQ4_9BACL</name>
<gene>
    <name evidence="2" type="ORF">AR543_01310</name>
</gene>
<keyword evidence="3" id="KW-1185">Reference proteome</keyword>
<reference evidence="3" key="1">
    <citation type="submission" date="2015-10" db="EMBL/GenBank/DDBJ databases">
        <title>Genome of Paenibacillus bovis sp. nov.</title>
        <authorList>
            <person name="Wu Z."/>
            <person name="Gao C."/>
            <person name="Liu Z."/>
            <person name="Zheng H."/>
        </authorList>
    </citation>
    <scope>NUCLEOTIDE SEQUENCE [LARGE SCALE GENOMIC DNA]</scope>
    <source>
        <strain evidence="3">BD3526</strain>
    </source>
</reference>
<keyword evidence="1" id="KW-0732">Signal</keyword>
<dbReference type="EMBL" id="CP013023">
    <property type="protein sequence ID" value="ANF94802.1"/>
    <property type="molecule type" value="Genomic_DNA"/>
</dbReference>
<dbReference type="RefSeq" id="WP_060531129.1">
    <property type="nucleotide sequence ID" value="NZ_CP013023.1"/>
</dbReference>
<dbReference type="OrthoDB" id="9869709at2"/>
<evidence type="ECO:0000256" key="1">
    <source>
        <dbReference type="SAM" id="SignalP"/>
    </source>
</evidence>
<dbReference type="Proteomes" id="UP000078148">
    <property type="component" value="Chromosome"/>
</dbReference>
<protein>
    <submittedName>
        <fullName evidence="2">Uncharacterized protein</fullName>
    </submittedName>
</protein>
<sequence>MKNVGIQMKRLMLPAFIASGFLAVCSGSAFAMDNHSTSLPAYTNHVVASVHYDTKYTMSTPNQIHITVVRNFQPTEDIPSEIQYSENHPTAGQWSGVLKRTDIQQKPDYSSITFTGTLTRASN</sequence>
<reference evidence="2 3" key="2">
    <citation type="journal article" date="2016" name="Int. J. Syst. Evol. Microbiol.">
        <title>Paenibacillus bovis sp. nov., isolated from raw yak (Bos grunniens) milk.</title>
        <authorList>
            <person name="Gao C."/>
            <person name="Han J."/>
            <person name="Liu Z."/>
            <person name="Xu X."/>
            <person name="Hang F."/>
            <person name="Wu Z."/>
        </authorList>
    </citation>
    <scope>NUCLEOTIDE SEQUENCE [LARGE SCALE GENOMIC DNA]</scope>
    <source>
        <strain evidence="2 3">BD3526</strain>
    </source>
</reference>
<dbReference type="AlphaFoldDB" id="A0A172ZBQ4"/>
<feature type="signal peptide" evidence="1">
    <location>
        <begin position="1"/>
        <end position="31"/>
    </location>
</feature>
<dbReference type="KEGG" id="pbv:AR543_01310"/>
<proteinExistence type="predicted"/>
<accession>A0A172ZBQ4</accession>
<evidence type="ECO:0000313" key="3">
    <source>
        <dbReference type="Proteomes" id="UP000078148"/>
    </source>
</evidence>